<dbReference type="Proteomes" id="UP001320178">
    <property type="component" value="Unassembled WGS sequence"/>
</dbReference>
<proteinExistence type="predicted"/>
<keyword evidence="2" id="KW-0732">Signal</keyword>
<comment type="caution">
    <text evidence="3">The sequence shown here is derived from an EMBL/GenBank/DDBJ whole genome shotgun (WGS) entry which is preliminary data.</text>
</comment>
<protein>
    <submittedName>
        <fullName evidence="3">PRC-barrel domain containing protein</fullName>
    </submittedName>
</protein>
<feature type="chain" id="PRO_5043845776" evidence="2">
    <location>
        <begin position="29"/>
        <end position="194"/>
    </location>
</feature>
<feature type="compositionally biased region" description="Basic and acidic residues" evidence="1">
    <location>
        <begin position="157"/>
        <end position="194"/>
    </location>
</feature>
<feature type="signal peptide" evidence="2">
    <location>
        <begin position="1"/>
        <end position="28"/>
    </location>
</feature>
<reference evidence="3" key="1">
    <citation type="submission" date="2020-05" db="EMBL/GenBank/DDBJ databases">
        <authorList>
            <person name="Wang L."/>
            <person name="Shao Z."/>
        </authorList>
    </citation>
    <scope>NUCLEOTIDE SEQUENCE</scope>
    <source>
        <strain evidence="3">MCCC 1A05776</strain>
    </source>
</reference>
<name>A0AAW4YP30_9GAMM</name>
<dbReference type="EMBL" id="JABFTS010000001">
    <property type="protein sequence ID" value="MCE8050158.1"/>
    <property type="molecule type" value="Genomic_DNA"/>
</dbReference>
<dbReference type="AlphaFoldDB" id="A0AAW4YP30"/>
<evidence type="ECO:0000256" key="1">
    <source>
        <dbReference type="SAM" id="MobiDB-lite"/>
    </source>
</evidence>
<feature type="region of interest" description="Disordered" evidence="1">
    <location>
        <begin position="142"/>
        <end position="194"/>
    </location>
</feature>
<dbReference type="RefSeq" id="WP_234238525.1">
    <property type="nucleotide sequence ID" value="NZ_JABFTS010000001.1"/>
</dbReference>
<evidence type="ECO:0000313" key="3">
    <source>
        <dbReference type="EMBL" id="MCE8050158.1"/>
    </source>
</evidence>
<evidence type="ECO:0000313" key="4">
    <source>
        <dbReference type="Proteomes" id="UP001320178"/>
    </source>
</evidence>
<accession>A0AAW4YP30</accession>
<sequence length="194" mass="21724">MKHPHVKRTLISASAGLLLTGLATGVQAQFEPQGLYSSRALFDAEVHFEAAPDSQPGEVVDILLGDDRQVHAIVVRPDANLVEDGDYLVITNAHYRLVNYEDDGETVHDIIVDADPESLEAMPRYDQEWWDMARERTREAWHSAGEGADSAWQQTRRGADRIGEGAEQAWERTQEGAERAGRTISETLDRWTND</sequence>
<evidence type="ECO:0000256" key="2">
    <source>
        <dbReference type="SAM" id="SignalP"/>
    </source>
</evidence>
<gene>
    <name evidence="3" type="ORF">HOP61_02450</name>
</gene>
<reference evidence="3" key="2">
    <citation type="journal article" date="2021" name="Front. Microbiol.">
        <title>Aerobic Denitrification and Heterotrophic Sulfur Oxidation in the Genus Halomonas Revealed by Six Novel Species Characterizations and Genome-Based Analysis.</title>
        <authorList>
            <person name="Wang L."/>
            <person name="Shao Z."/>
        </authorList>
    </citation>
    <scope>NUCLEOTIDE SEQUENCE</scope>
    <source>
        <strain evidence="3">MCCC 1A05776</strain>
    </source>
</reference>
<dbReference type="Gene3D" id="1.10.287.700">
    <property type="entry name" value="Helix hairpin bin"/>
    <property type="match status" value="1"/>
</dbReference>
<organism evidence="3 4">
    <name type="scientific">Billgrantia desiderata</name>
    <dbReference type="NCBI Taxonomy" id="52021"/>
    <lineage>
        <taxon>Bacteria</taxon>
        <taxon>Pseudomonadati</taxon>
        <taxon>Pseudomonadota</taxon>
        <taxon>Gammaproteobacteria</taxon>
        <taxon>Oceanospirillales</taxon>
        <taxon>Halomonadaceae</taxon>
        <taxon>Billgrantia</taxon>
    </lineage>
</organism>